<organism evidence="2">
    <name type="scientific">marine sediment metagenome</name>
    <dbReference type="NCBI Taxonomy" id="412755"/>
    <lineage>
        <taxon>unclassified sequences</taxon>
        <taxon>metagenomes</taxon>
        <taxon>ecological metagenomes</taxon>
    </lineage>
</organism>
<dbReference type="EMBL" id="LAZR01004245">
    <property type="protein sequence ID" value="KKN10425.1"/>
    <property type="molecule type" value="Genomic_DNA"/>
</dbReference>
<name>A0A0F9MT08_9ZZZZ</name>
<feature type="domain" description="Peptidase S74" evidence="1">
    <location>
        <begin position="1032"/>
        <end position="1144"/>
    </location>
</feature>
<dbReference type="PROSITE" id="PS51688">
    <property type="entry name" value="ICA"/>
    <property type="match status" value="1"/>
</dbReference>
<evidence type="ECO:0000313" key="2">
    <source>
        <dbReference type="EMBL" id="KKN10425.1"/>
    </source>
</evidence>
<comment type="caution">
    <text evidence="2">The sequence shown here is derived from an EMBL/GenBank/DDBJ whole genome shotgun (WGS) entry which is preliminary data.</text>
</comment>
<sequence>MTIGRIKSFPYPERVDSIENMGQYLKSLYLSLTEEQVERITDTENMVIDSQEVSNLTIVTSFKPTVDNAVDIGATTLRFKDLYLSGSLKDDTVSLTVANAKDAYDKRVDTWGDGLQISSFTASVDFNTTNLKITSTELDTIQGIATNATPTFAGLTVVNAVTEFSTDGTMGGDSDSALPTEKAVVSYIKSFHELTNEPTGFENRTDSTLSWGGTRTLTIAPSNGSFDFYQEGTKYTKSSSENIQIEDTPGVHFIYYEAGSLTVSVNPSNAALDTIYEIKPLVTAVYWNVTDGTAYILGDERHGFQMDGVTHRLMHNTDGALWGDGLTLSGYTLDTGSDAALTFEVTDGEFFDQDITHAISDGTYTNQYEQQLSGGDAVIPILYRDNVDGTWKEDTASTLPYKVTGTGRLAYNNDDGDGTFSQIEVADNKFMSITLVVTHDWQYPVKMIQGQNEYTDKKTAVQEALSEILSFGTLPTPEITFLYRLVMNTKDTLGGTKKAKIVDVTDLRGSLVTGSTAVAVDHGVLSGLADPDHNQYILHSLADAANDFLVASGNDAFAKQTSVEVMATLSGAAGAAFAWNSQNLTGVGTIASADITVDSDLVFSSGSITSVSNAINFGNEALSTTGTLGCGVLTITSSADEALKLIGTGTTGDASIGYIGFYDSNGSTRRGYIGDATAGNTHIYLRAETGDLMLSATGTVTLPTGSTVGNLTLANGSITDSGGAISFGDENLSTTGDITVGHLGLGGAGPNALYGINYEEVLTDTDNTAKVGMRLRFQLAKTAATMTSTGTGVQGWVVLDSTNTQNWTDILGLRGVQGVIATEASSTGTITGAASFLSFASIANAATVTNLYGYYVGEPTVVGNKVTNLYGIYVGNQALGATLNYALYTNAGLVHFGDNVDITGTLSCGALTSTGIDDNATSTSITIDSSESVGIGGNPIVRTGYAAPWLTISSTAPGMCLLDSNGANTTKFFSNSGGVLNIGIMDDDGTNPVVQMEVRADGKIKFNAIATTDAGDYDLRYDAADGVVYNTSDMRQKTNMTLLGYGLAEILQLQPKRYTYYVGLTGEEEDKVIGKIKKKNIEITNKSTESFGLIAQEVFDVIPEAVYKPIDETVAFWGLRENRLIPILINAIKELNARIEVLEA</sequence>
<reference evidence="2" key="1">
    <citation type="journal article" date="2015" name="Nature">
        <title>Complex archaea that bridge the gap between prokaryotes and eukaryotes.</title>
        <authorList>
            <person name="Spang A."/>
            <person name="Saw J.H."/>
            <person name="Jorgensen S.L."/>
            <person name="Zaremba-Niedzwiedzka K."/>
            <person name="Martijn J."/>
            <person name="Lind A.E."/>
            <person name="van Eijk R."/>
            <person name="Schleper C."/>
            <person name="Guy L."/>
            <person name="Ettema T.J."/>
        </authorList>
    </citation>
    <scope>NUCLEOTIDE SEQUENCE</scope>
</reference>
<proteinExistence type="predicted"/>
<accession>A0A0F9MT08</accession>
<dbReference type="AlphaFoldDB" id="A0A0F9MT08"/>
<dbReference type="InterPro" id="IPR030392">
    <property type="entry name" value="S74_ICA"/>
</dbReference>
<evidence type="ECO:0000259" key="1">
    <source>
        <dbReference type="PROSITE" id="PS51688"/>
    </source>
</evidence>
<gene>
    <name evidence="2" type="ORF">LCGC14_1036690</name>
</gene>
<protein>
    <recommendedName>
        <fullName evidence="1">Peptidase S74 domain-containing protein</fullName>
    </recommendedName>
</protein>
<dbReference type="Pfam" id="PF13884">
    <property type="entry name" value="Peptidase_S74"/>
    <property type="match status" value="1"/>
</dbReference>